<dbReference type="Proteomes" id="UP000078340">
    <property type="component" value="Unassembled WGS sequence"/>
</dbReference>
<dbReference type="AlphaFoldDB" id="A0A179GFW6"/>
<evidence type="ECO:0000313" key="3">
    <source>
        <dbReference type="EMBL" id="OAQ76722.1"/>
    </source>
</evidence>
<name>A0A179GFW6_PURLI</name>
<dbReference type="EMBL" id="LSBH01000011">
    <property type="protein sequence ID" value="OAQ69297.1"/>
    <property type="molecule type" value="Genomic_DNA"/>
</dbReference>
<evidence type="ECO:0000256" key="1">
    <source>
        <dbReference type="SAM" id="MobiDB-lite"/>
    </source>
</evidence>
<protein>
    <submittedName>
        <fullName evidence="3">Uncharacterized protein</fullName>
    </submittedName>
</protein>
<accession>A0A179GFW6</accession>
<sequence>MQAAPGQRLLCHFQAPSTLCGPSVEEEVVAAHAAPQSSINHLFVNRPDRQGGIPRCRSTFQEGPREDSSEHVSQLHDMSFRPRRKRGPSLPPVVETSARVYCHLNWMSTASVDETPGHRGSSFLVR</sequence>
<evidence type="ECO:0000313" key="4">
    <source>
        <dbReference type="Proteomes" id="UP000078340"/>
    </source>
</evidence>
<proteinExistence type="predicted"/>
<reference evidence="3 4" key="1">
    <citation type="submission" date="2016-02" db="EMBL/GenBank/DDBJ databases">
        <title>Biosynthesis of antibiotic leucinostatins and their inhibition on Phytophthora in bio-control Purpureocillium lilacinum.</title>
        <authorList>
            <person name="Wang G."/>
            <person name="Liu Z."/>
            <person name="Lin R."/>
            <person name="Li E."/>
            <person name="Mao Z."/>
            <person name="Ling J."/>
            <person name="Yin W."/>
            <person name="Xie B."/>
        </authorList>
    </citation>
    <scope>NUCLEOTIDE SEQUENCE [LARGE SCALE GENOMIC DNA]</scope>
    <source>
        <strain evidence="2">PLBJ-1</strain>
        <strain evidence="3">PLFJ-1</strain>
    </source>
</reference>
<comment type="caution">
    <text evidence="3">The sequence shown here is derived from an EMBL/GenBank/DDBJ whole genome shotgun (WGS) entry which is preliminary data.</text>
</comment>
<evidence type="ECO:0000313" key="2">
    <source>
        <dbReference type="EMBL" id="OAQ69297.1"/>
    </source>
</evidence>
<feature type="region of interest" description="Disordered" evidence="1">
    <location>
        <begin position="59"/>
        <end position="92"/>
    </location>
</feature>
<dbReference type="EMBL" id="LSBI01000014">
    <property type="protein sequence ID" value="OAQ76722.1"/>
    <property type="molecule type" value="Genomic_DNA"/>
</dbReference>
<dbReference type="Proteomes" id="UP000078240">
    <property type="component" value="Unassembled WGS sequence"/>
</dbReference>
<organism evidence="3 4">
    <name type="scientific">Purpureocillium lilacinum</name>
    <name type="common">Paecilomyces lilacinus</name>
    <dbReference type="NCBI Taxonomy" id="33203"/>
    <lineage>
        <taxon>Eukaryota</taxon>
        <taxon>Fungi</taxon>
        <taxon>Dikarya</taxon>
        <taxon>Ascomycota</taxon>
        <taxon>Pezizomycotina</taxon>
        <taxon>Sordariomycetes</taxon>
        <taxon>Hypocreomycetidae</taxon>
        <taxon>Hypocreales</taxon>
        <taxon>Ophiocordycipitaceae</taxon>
        <taxon>Purpureocillium</taxon>
    </lineage>
</organism>
<gene>
    <name evidence="2" type="ORF">VFPBJ_10672</name>
    <name evidence="3" type="ORF">VFPFJ_10504</name>
</gene>
<feature type="compositionally biased region" description="Basic and acidic residues" evidence="1">
    <location>
        <begin position="63"/>
        <end position="80"/>
    </location>
</feature>